<feature type="region of interest" description="Disordered" evidence="6">
    <location>
        <begin position="1"/>
        <end position="24"/>
    </location>
</feature>
<comment type="caution">
    <text evidence="9">The sequence shown here is derived from an EMBL/GenBank/DDBJ whole genome shotgun (WGS) entry which is preliminary data.</text>
</comment>
<dbReference type="PANTHER" id="PTHR30485:SF2">
    <property type="entry name" value="BLL0597 PROTEIN"/>
    <property type="match status" value="1"/>
</dbReference>
<dbReference type="Pfam" id="PF01292">
    <property type="entry name" value="Ni_hydr_CYTB"/>
    <property type="match status" value="1"/>
</dbReference>
<evidence type="ECO:0000256" key="3">
    <source>
        <dbReference type="ARBA" id="ARBA00022692"/>
    </source>
</evidence>
<keyword evidence="10" id="KW-1185">Reference proteome</keyword>
<keyword evidence="3 7" id="KW-0812">Transmembrane</keyword>
<feature type="transmembrane region" description="Helical" evidence="7">
    <location>
        <begin position="118"/>
        <end position="138"/>
    </location>
</feature>
<evidence type="ECO:0000313" key="10">
    <source>
        <dbReference type="Proteomes" id="UP001166585"/>
    </source>
</evidence>
<gene>
    <name evidence="9" type="ORF">KIP89_07370</name>
</gene>
<dbReference type="SUPFAM" id="SSF81342">
    <property type="entry name" value="Transmembrane di-heme cytochromes"/>
    <property type="match status" value="1"/>
</dbReference>
<comment type="subcellular location">
    <subcellularLocation>
        <location evidence="1">Cell membrane</location>
        <topology evidence="1">Multi-pass membrane protein</topology>
    </subcellularLocation>
</comment>
<dbReference type="InterPro" id="IPR016174">
    <property type="entry name" value="Di-haem_cyt_TM"/>
</dbReference>
<dbReference type="RefSeq" id="WP_213754753.1">
    <property type="nucleotide sequence ID" value="NZ_JAHCQH010000015.1"/>
</dbReference>
<feature type="compositionally biased region" description="Low complexity" evidence="6">
    <location>
        <begin position="1"/>
        <end position="19"/>
    </location>
</feature>
<organism evidence="9 10">
    <name type="scientific">Ancylobacter radicis</name>
    <dbReference type="NCBI Taxonomy" id="2836179"/>
    <lineage>
        <taxon>Bacteria</taxon>
        <taxon>Pseudomonadati</taxon>
        <taxon>Pseudomonadota</taxon>
        <taxon>Alphaproteobacteria</taxon>
        <taxon>Hyphomicrobiales</taxon>
        <taxon>Xanthobacteraceae</taxon>
        <taxon>Ancylobacter</taxon>
    </lineage>
</organism>
<sequence>MNGPIPSAGAASGGTARPSQEAGPSPEVMVWDPVVRIFHWTVVAGCLLNLFVVEDSEALHEIIGYMVAAALVVRVIWGFIGTHYARFAEFVPGPRRLTWYLSALAKGREPRMLGHNPAGAAMMLALMALLAATCVSGWMMGLDTFWGEEWLEETHEWLANSIMVLALLHAGAALIESRRHRENLVLSMITGRKRRA</sequence>
<name>A0ABS5R5J9_9HYPH</name>
<evidence type="ECO:0000256" key="2">
    <source>
        <dbReference type="ARBA" id="ARBA00022475"/>
    </source>
</evidence>
<dbReference type="EMBL" id="JAHCQH010000015">
    <property type="protein sequence ID" value="MBS9476923.1"/>
    <property type="molecule type" value="Genomic_DNA"/>
</dbReference>
<feature type="transmembrane region" description="Helical" evidence="7">
    <location>
        <begin position="62"/>
        <end position="80"/>
    </location>
</feature>
<keyword evidence="4 7" id="KW-1133">Transmembrane helix</keyword>
<proteinExistence type="predicted"/>
<evidence type="ECO:0000256" key="7">
    <source>
        <dbReference type="SAM" id="Phobius"/>
    </source>
</evidence>
<evidence type="ECO:0000256" key="6">
    <source>
        <dbReference type="SAM" id="MobiDB-lite"/>
    </source>
</evidence>
<dbReference type="Proteomes" id="UP001166585">
    <property type="component" value="Unassembled WGS sequence"/>
</dbReference>
<keyword evidence="5 7" id="KW-0472">Membrane</keyword>
<dbReference type="InterPro" id="IPR011577">
    <property type="entry name" value="Cyt_b561_bac/Ni-Hgenase"/>
</dbReference>
<accession>A0ABS5R5J9</accession>
<dbReference type="PANTHER" id="PTHR30485">
    <property type="entry name" value="NI/FE-HYDROGENASE 1 B-TYPE CYTOCHROME SUBUNIT"/>
    <property type="match status" value="1"/>
</dbReference>
<evidence type="ECO:0000313" key="9">
    <source>
        <dbReference type="EMBL" id="MBS9476923.1"/>
    </source>
</evidence>
<keyword evidence="2" id="KW-1003">Cell membrane</keyword>
<evidence type="ECO:0000256" key="1">
    <source>
        <dbReference type="ARBA" id="ARBA00004651"/>
    </source>
</evidence>
<protein>
    <submittedName>
        <fullName evidence="9">Cytochrome b/b6 domain-containing protein</fullName>
    </submittedName>
</protein>
<feature type="domain" description="Cytochrome b561 bacterial/Ni-hydrogenase" evidence="8">
    <location>
        <begin position="30"/>
        <end position="191"/>
    </location>
</feature>
<feature type="transmembrane region" description="Helical" evidence="7">
    <location>
        <begin position="158"/>
        <end position="175"/>
    </location>
</feature>
<evidence type="ECO:0000259" key="8">
    <source>
        <dbReference type="Pfam" id="PF01292"/>
    </source>
</evidence>
<evidence type="ECO:0000256" key="4">
    <source>
        <dbReference type="ARBA" id="ARBA00022989"/>
    </source>
</evidence>
<evidence type="ECO:0000256" key="5">
    <source>
        <dbReference type="ARBA" id="ARBA00023136"/>
    </source>
</evidence>
<dbReference type="Gene3D" id="1.20.950.20">
    <property type="entry name" value="Transmembrane di-heme cytochromes, Chain C"/>
    <property type="match status" value="1"/>
</dbReference>
<dbReference type="InterPro" id="IPR051542">
    <property type="entry name" value="Hydrogenase_cytochrome"/>
</dbReference>
<reference evidence="9" key="1">
    <citation type="submission" date="2021-05" db="EMBL/GenBank/DDBJ databases">
        <authorList>
            <person name="Sun Q."/>
            <person name="Inoue M."/>
        </authorList>
    </citation>
    <scope>NUCLEOTIDE SEQUENCE</scope>
    <source>
        <strain evidence="9">VKM B-3255</strain>
    </source>
</reference>